<proteinExistence type="predicted"/>
<dbReference type="EMBL" id="FMZZ01000003">
    <property type="protein sequence ID" value="SDC66057.1"/>
    <property type="molecule type" value="Genomic_DNA"/>
</dbReference>
<dbReference type="Gene3D" id="3.10.180.10">
    <property type="entry name" value="2,3-Dihydroxybiphenyl 1,2-Dioxygenase, domain 1"/>
    <property type="match status" value="1"/>
</dbReference>
<dbReference type="InterPro" id="IPR029068">
    <property type="entry name" value="Glyas_Bleomycin-R_OHBP_Dase"/>
</dbReference>
<protein>
    <submittedName>
        <fullName evidence="2">Uncharacterized protein</fullName>
    </submittedName>
</protein>
<dbReference type="Proteomes" id="UP000199501">
    <property type="component" value="Unassembled WGS sequence"/>
</dbReference>
<feature type="region of interest" description="Disordered" evidence="1">
    <location>
        <begin position="1"/>
        <end position="28"/>
    </location>
</feature>
<gene>
    <name evidence="2" type="ORF">SAMN05216174_103318</name>
</gene>
<dbReference type="RefSeq" id="WP_091449578.1">
    <property type="nucleotide sequence ID" value="NZ_FMZZ01000003.1"/>
</dbReference>
<evidence type="ECO:0000256" key="1">
    <source>
        <dbReference type="SAM" id="MobiDB-lite"/>
    </source>
</evidence>
<sequence length="69" mass="7341">MTPSDAISGLAGLPGGTPELATPDPLASGEFYRGPFGWTYREDGDGYRMAYVEDAPSTRRSGAPRCSRT</sequence>
<accession>A0A1G6NFJ4</accession>
<dbReference type="STRING" id="1271860.SAMN05216174_103318"/>
<evidence type="ECO:0000313" key="3">
    <source>
        <dbReference type="Proteomes" id="UP000199501"/>
    </source>
</evidence>
<dbReference type="AlphaFoldDB" id="A0A1G6NFJ4"/>
<organism evidence="2 3">
    <name type="scientific">Actinokineospora iranica</name>
    <dbReference type="NCBI Taxonomy" id="1271860"/>
    <lineage>
        <taxon>Bacteria</taxon>
        <taxon>Bacillati</taxon>
        <taxon>Actinomycetota</taxon>
        <taxon>Actinomycetes</taxon>
        <taxon>Pseudonocardiales</taxon>
        <taxon>Pseudonocardiaceae</taxon>
        <taxon>Actinokineospora</taxon>
    </lineage>
</organism>
<reference evidence="3" key="1">
    <citation type="submission" date="2016-10" db="EMBL/GenBank/DDBJ databases">
        <authorList>
            <person name="Varghese N."/>
            <person name="Submissions S."/>
        </authorList>
    </citation>
    <scope>NUCLEOTIDE SEQUENCE [LARGE SCALE GENOMIC DNA]</scope>
    <source>
        <strain evidence="3">IBRC-M 10403</strain>
    </source>
</reference>
<evidence type="ECO:0000313" key="2">
    <source>
        <dbReference type="EMBL" id="SDC66057.1"/>
    </source>
</evidence>
<keyword evidence="3" id="KW-1185">Reference proteome</keyword>
<name>A0A1G6NFJ4_9PSEU</name>
<dbReference type="OrthoDB" id="9793039at2"/>